<dbReference type="PANTHER" id="PTHR12241:SF31">
    <property type="entry name" value="POLYGLUTAMYLASE COMPLEX SUBUNIT TTLL1"/>
    <property type="match status" value="1"/>
</dbReference>
<dbReference type="GO" id="GO:0005874">
    <property type="term" value="C:microtubule"/>
    <property type="evidence" value="ECO:0007669"/>
    <property type="project" value="UniProtKB-KW"/>
</dbReference>
<evidence type="ECO:0000313" key="12">
    <source>
        <dbReference type="EMBL" id="CAE8647398.1"/>
    </source>
</evidence>
<dbReference type="GO" id="GO:0015631">
    <property type="term" value="F:tubulin binding"/>
    <property type="evidence" value="ECO:0007669"/>
    <property type="project" value="TreeGrafter"/>
</dbReference>
<keyword evidence="4" id="KW-0436">Ligase</keyword>
<name>A0A813EPT9_POLGL</name>
<evidence type="ECO:0008006" key="14">
    <source>
        <dbReference type="Google" id="ProtNLM"/>
    </source>
</evidence>
<dbReference type="EMBL" id="CAJNNW010005412">
    <property type="protein sequence ID" value="CAE8647398.1"/>
    <property type="molecule type" value="Genomic_DNA"/>
</dbReference>
<evidence type="ECO:0000256" key="5">
    <source>
        <dbReference type="ARBA" id="ARBA00022701"/>
    </source>
</evidence>
<gene>
    <name evidence="11" type="ORF">PGLA1383_LOCUS18697</name>
    <name evidence="12" type="ORF">PGLA2088_LOCUS5642</name>
</gene>
<accession>A0A813EPT9</accession>
<evidence type="ECO:0000313" key="11">
    <source>
        <dbReference type="EMBL" id="CAE8600367.1"/>
    </source>
</evidence>
<dbReference type="EMBL" id="CAJNNV010012075">
    <property type="protein sequence ID" value="CAE8600367.1"/>
    <property type="molecule type" value="Genomic_DNA"/>
</dbReference>
<keyword evidence="7" id="KW-0067">ATP-binding</keyword>
<evidence type="ECO:0000256" key="10">
    <source>
        <dbReference type="ARBA" id="ARBA00023273"/>
    </source>
</evidence>
<keyword evidence="9" id="KW-0206">Cytoskeleton</keyword>
<sequence length="121" mass="14417">AHERMRRSDTSDRILYRSDFDKYVLVANFENRGWIRSTNDEDWQVYWASVHNVRQLFNPDANGGRRLRENQVVNHFPNHYELTRKDLMARNIKRYLREQQKQEQLLAARELALLSASASGP</sequence>
<proteinExistence type="inferred from homology"/>
<evidence type="ECO:0000256" key="8">
    <source>
        <dbReference type="ARBA" id="ARBA00023069"/>
    </source>
</evidence>
<feature type="non-terminal residue" evidence="11">
    <location>
        <position position="1"/>
    </location>
</feature>
<keyword evidence="10" id="KW-0966">Cell projection</keyword>
<evidence type="ECO:0000256" key="4">
    <source>
        <dbReference type="ARBA" id="ARBA00022598"/>
    </source>
</evidence>
<dbReference type="Proteomes" id="UP000626109">
    <property type="component" value="Unassembled WGS sequence"/>
</dbReference>
<keyword evidence="13" id="KW-1185">Reference proteome</keyword>
<evidence type="ECO:0000256" key="6">
    <source>
        <dbReference type="ARBA" id="ARBA00022741"/>
    </source>
</evidence>
<dbReference type="GO" id="GO:0070740">
    <property type="term" value="F:tubulin-glutamic acid ligase activity"/>
    <property type="evidence" value="ECO:0007669"/>
    <property type="project" value="TreeGrafter"/>
</dbReference>
<comment type="subcellular location">
    <subcellularLocation>
        <location evidence="1">Cytoplasm</location>
        <location evidence="1">Cytoskeleton</location>
        <location evidence="1">Cilium basal body</location>
    </subcellularLocation>
</comment>
<dbReference type="PROSITE" id="PS51221">
    <property type="entry name" value="TTL"/>
    <property type="match status" value="1"/>
</dbReference>
<evidence type="ECO:0000256" key="9">
    <source>
        <dbReference type="ARBA" id="ARBA00023212"/>
    </source>
</evidence>
<organism evidence="11 13">
    <name type="scientific">Polarella glacialis</name>
    <name type="common">Dinoflagellate</name>
    <dbReference type="NCBI Taxonomy" id="89957"/>
    <lineage>
        <taxon>Eukaryota</taxon>
        <taxon>Sar</taxon>
        <taxon>Alveolata</taxon>
        <taxon>Dinophyceae</taxon>
        <taxon>Suessiales</taxon>
        <taxon>Suessiaceae</taxon>
        <taxon>Polarella</taxon>
    </lineage>
</organism>
<keyword evidence="6" id="KW-0547">Nucleotide-binding</keyword>
<evidence type="ECO:0000256" key="1">
    <source>
        <dbReference type="ARBA" id="ARBA00004120"/>
    </source>
</evidence>
<dbReference type="Proteomes" id="UP000654075">
    <property type="component" value="Unassembled WGS sequence"/>
</dbReference>
<dbReference type="GO" id="GO:0005524">
    <property type="term" value="F:ATP binding"/>
    <property type="evidence" value="ECO:0007669"/>
    <property type="project" value="UniProtKB-KW"/>
</dbReference>
<dbReference type="GO" id="GO:0036064">
    <property type="term" value="C:ciliary basal body"/>
    <property type="evidence" value="ECO:0007669"/>
    <property type="project" value="TreeGrafter"/>
</dbReference>
<protein>
    <recommendedName>
        <fullName evidence="14">Tubulin--tyrosine ligase-like protein 9</fullName>
    </recommendedName>
</protein>
<dbReference type="GO" id="GO:0000226">
    <property type="term" value="P:microtubule cytoskeleton organization"/>
    <property type="evidence" value="ECO:0007669"/>
    <property type="project" value="TreeGrafter"/>
</dbReference>
<keyword evidence="3" id="KW-0963">Cytoplasm</keyword>
<keyword evidence="5" id="KW-0493">Microtubule</keyword>
<dbReference type="OrthoDB" id="202825at2759"/>
<feature type="non-terminal residue" evidence="11">
    <location>
        <position position="121"/>
    </location>
</feature>
<evidence type="ECO:0000313" key="13">
    <source>
        <dbReference type="Proteomes" id="UP000654075"/>
    </source>
</evidence>
<evidence type="ECO:0000256" key="3">
    <source>
        <dbReference type="ARBA" id="ARBA00022490"/>
    </source>
</evidence>
<comment type="caution">
    <text evidence="11">The sequence shown here is derived from an EMBL/GenBank/DDBJ whole genome shotgun (WGS) entry which is preliminary data.</text>
</comment>
<dbReference type="Pfam" id="PF03133">
    <property type="entry name" value="TTL"/>
    <property type="match status" value="1"/>
</dbReference>
<comment type="similarity">
    <text evidence="2">Belongs to the tubulin polyglutamylase family.</text>
</comment>
<dbReference type="AlphaFoldDB" id="A0A813EPT9"/>
<evidence type="ECO:0000256" key="7">
    <source>
        <dbReference type="ARBA" id="ARBA00022840"/>
    </source>
</evidence>
<dbReference type="PANTHER" id="PTHR12241">
    <property type="entry name" value="TUBULIN POLYGLUTAMYLASE"/>
    <property type="match status" value="1"/>
</dbReference>
<reference evidence="11" key="1">
    <citation type="submission" date="2021-02" db="EMBL/GenBank/DDBJ databases">
        <authorList>
            <person name="Dougan E. K."/>
            <person name="Rhodes N."/>
            <person name="Thang M."/>
            <person name="Chan C."/>
        </authorList>
    </citation>
    <scope>NUCLEOTIDE SEQUENCE</scope>
</reference>
<evidence type="ECO:0000256" key="2">
    <source>
        <dbReference type="ARBA" id="ARBA00006118"/>
    </source>
</evidence>
<keyword evidence="8" id="KW-0969">Cilium</keyword>
<dbReference type="InterPro" id="IPR004344">
    <property type="entry name" value="TTL/TTLL_fam"/>
</dbReference>